<protein>
    <submittedName>
        <fullName evidence="3">Alpha/beta hydrolase</fullName>
    </submittedName>
</protein>
<dbReference type="GO" id="GO:0016787">
    <property type="term" value="F:hydrolase activity"/>
    <property type="evidence" value="ECO:0007669"/>
    <property type="project" value="UniProtKB-KW"/>
</dbReference>
<evidence type="ECO:0000259" key="2">
    <source>
        <dbReference type="Pfam" id="PF12697"/>
    </source>
</evidence>
<keyword evidence="1" id="KW-0732">Signal</keyword>
<proteinExistence type="predicted"/>
<dbReference type="CDD" id="cd12810">
    <property type="entry name" value="Esterase_713_like-3"/>
    <property type="match status" value="1"/>
</dbReference>
<reference evidence="3 4" key="1">
    <citation type="submission" date="2018-01" db="EMBL/GenBank/DDBJ databases">
        <title>The draft genome sequence of Cohaesibacter sp. H1304.</title>
        <authorList>
            <person name="Wang N.-N."/>
            <person name="Du Z.-J."/>
        </authorList>
    </citation>
    <scope>NUCLEOTIDE SEQUENCE [LARGE SCALE GENOMIC DNA]</scope>
    <source>
        <strain evidence="3 4">H1304</strain>
    </source>
</reference>
<name>A0A2N5XPZ6_9HYPH</name>
<dbReference type="OrthoDB" id="7820973at2"/>
<organism evidence="3 4">
    <name type="scientific">Cohaesibacter celericrescens</name>
    <dbReference type="NCBI Taxonomy" id="2067669"/>
    <lineage>
        <taxon>Bacteria</taxon>
        <taxon>Pseudomonadati</taxon>
        <taxon>Pseudomonadota</taxon>
        <taxon>Alphaproteobacteria</taxon>
        <taxon>Hyphomicrobiales</taxon>
        <taxon>Cohaesibacteraceae</taxon>
    </lineage>
</organism>
<dbReference type="SUPFAM" id="SSF53474">
    <property type="entry name" value="alpha/beta-Hydrolases"/>
    <property type="match status" value="1"/>
</dbReference>
<feature type="signal peptide" evidence="1">
    <location>
        <begin position="1"/>
        <end position="31"/>
    </location>
</feature>
<gene>
    <name evidence="3" type="ORF">C0081_13925</name>
</gene>
<dbReference type="PANTHER" id="PTHR43194:SF4">
    <property type="entry name" value="AB HYDROLASE-1 DOMAIN-CONTAINING PROTEIN"/>
    <property type="match status" value="1"/>
</dbReference>
<accession>A0A2N5XPZ6</accession>
<dbReference type="InterPro" id="IPR000073">
    <property type="entry name" value="AB_hydrolase_1"/>
</dbReference>
<dbReference type="EMBL" id="PKUQ01000025">
    <property type="protein sequence ID" value="PLW76601.1"/>
    <property type="molecule type" value="Genomic_DNA"/>
</dbReference>
<evidence type="ECO:0000313" key="4">
    <source>
        <dbReference type="Proteomes" id="UP000234881"/>
    </source>
</evidence>
<dbReference type="InterPro" id="IPR050228">
    <property type="entry name" value="Carboxylesterase_BioH"/>
</dbReference>
<feature type="chain" id="PRO_5014736792" evidence="1">
    <location>
        <begin position="32"/>
        <end position="367"/>
    </location>
</feature>
<dbReference type="InterPro" id="IPR029058">
    <property type="entry name" value="AB_hydrolase_fold"/>
</dbReference>
<feature type="domain" description="AB hydrolase-1" evidence="2">
    <location>
        <begin position="89"/>
        <end position="268"/>
    </location>
</feature>
<evidence type="ECO:0000313" key="3">
    <source>
        <dbReference type="EMBL" id="PLW76601.1"/>
    </source>
</evidence>
<keyword evidence="3" id="KW-0378">Hydrolase</keyword>
<comment type="caution">
    <text evidence="3">The sequence shown here is derived from an EMBL/GenBank/DDBJ whole genome shotgun (WGS) entry which is preliminary data.</text>
</comment>
<dbReference type="PANTHER" id="PTHR43194">
    <property type="entry name" value="HYDROLASE ALPHA/BETA FOLD FAMILY"/>
    <property type="match status" value="1"/>
</dbReference>
<dbReference type="Pfam" id="PF12697">
    <property type="entry name" value="Abhydrolase_6"/>
    <property type="match status" value="1"/>
</dbReference>
<dbReference type="Proteomes" id="UP000234881">
    <property type="component" value="Unassembled WGS sequence"/>
</dbReference>
<sequence>MNLSKQGSSMRLGTLIFAATASLALASSSMAFEPLTIIDQGSFSAGGAVISEPGTFDSKAPLKSAGQTFHGDHAYSFYQVPEAPRELPLVLWHGAFQSGKSWETTADGREGFQTLMLRRHFSVHTIDQPRRGRAGNSTVAAEVKPTAYDQLFFDMFRIGQWPNYFDKVQFDTSEASLAEFFRSVTPNTGAFDPQVVSDGVSALVDKTGPAILVTHSQAGGPGWLTAIKNPNVKAIISYEPGSGYVFPENEMPEPISGSAGTLKPEAVSLEDFAKLTRIPIVVYYGDNIPDDPTDDFGLDNWRTRLAMARLWVDAINRHGGDASLVHLPDLGIYGNTHFIFSDLNNQQIADLATEWIEEKGLGNTAPK</sequence>
<dbReference type="AlphaFoldDB" id="A0A2N5XPZ6"/>
<evidence type="ECO:0000256" key="1">
    <source>
        <dbReference type="SAM" id="SignalP"/>
    </source>
</evidence>
<keyword evidence="4" id="KW-1185">Reference proteome</keyword>
<dbReference type="Gene3D" id="3.40.50.1820">
    <property type="entry name" value="alpha/beta hydrolase"/>
    <property type="match status" value="1"/>
</dbReference>